<name>A0A7I4YMH2_HAECO</name>
<evidence type="ECO:0000313" key="2">
    <source>
        <dbReference type="WBParaSite" id="HCON_00120450-00001"/>
    </source>
</evidence>
<reference evidence="2" key="1">
    <citation type="submission" date="2020-12" db="UniProtKB">
        <authorList>
            <consortium name="WormBaseParasite"/>
        </authorList>
    </citation>
    <scope>IDENTIFICATION</scope>
    <source>
        <strain evidence="2">MHco3</strain>
    </source>
</reference>
<keyword evidence="1" id="KW-1185">Reference proteome</keyword>
<dbReference type="Proteomes" id="UP000025227">
    <property type="component" value="Unplaced"/>
</dbReference>
<protein>
    <submittedName>
        <fullName evidence="2">Tick transposon</fullName>
    </submittedName>
</protein>
<dbReference type="WBParaSite" id="HCON_00120450-00001">
    <property type="protein sequence ID" value="HCON_00120450-00001"/>
    <property type="gene ID" value="HCON_00120450"/>
</dbReference>
<proteinExistence type="predicted"/>
<sequence>GRKNMMEFNRKHNTSIKLLRGQAMKHTDMENLGLYLRQEIRKELLSAHTALPEIIVEGPYAMVKDRKSGTSLAMVLPDADVRRKYRRLLQGIPRSPIPKPTQMCKRIVRNCRHIHTTTNYTSTFSKRIQKIRYSQESWKERLVELQIVETLREKTVTEFRTD</sequence>
<evidence type="ECO:0000313" key="1">
    <source>
        <dbReference type="Proteomes" id="UP000025227"/>
    </source>
</evidence>
<organism evidence="1 2">
    <name type="scientific">Haemonchus contortus</name>
    <name type="common">Barber pole worm</name>
    <dbReference type="NCBI Taxonomy" id="6289"/>
    <lineage>
        <taxon>Eukaryota</taxon>
        <taxon>Metazoa</taxon>
        <taxon>Ecdysozoa</taxon>
        <taxon>Nematoda</taxon>
        <taxon>Chromadorea</taxon>
        <taxon>Rhabditida</taxon>
        <taxon>Rhabditina</taxon>
        <taxon>Rhabditomorpha</taxon>
        <taxon>Strongyloidea</taxon>
        <taxon>Trichostrongylidae</taxon>
        <taxon>Haemonchus</taxon>
    </lineage>
</organism>
<accession>A0A7I4YMH2</accession>
<dbReference type="AlphaFoldDB" id="A0A7I4YMH2"/>